<evidence type="ECO:0000313" key="3">
    <source>
        <dbReference type="Proteomes" id="UP000439903"/>
    </source>
</evidence>
<organism evidence="2 3">
    <name type="scientific">Gigaspora margarita</name>
    <dbReference type="NCBI Taxonomy" id="4874"/>
    <lineage>
        <taxon>Eukaryota</taxon>
        <taxon>Fungi</taxon>
        <taxon>Fungi incertae sedis</taxon>
        <taxon>Mucoromycota</taxon>
        <taxon>Glomeromycotina</taxon>
        <taxon>Glomeromycetes</taxon>
        <taxon>Diversisporales</taxon>
        <taxon>Gigasporaceae</taxon>
        <taxon>Gigaspora</taxon>
    </lineage>
</organism>
<keyword evidence="1" id="KW-1133">Transmembrane helix</keyword>
<feature type="transmembrane region" description="Helical" evidence="1">
    <location>
        <begin position="49"/>
        <end position="69"/>
    </location>
</feature>
<sequence length="142" mass="16553">MRSIFLNVNSWSTVNEHYTWDLEGYLTRQEFQERIAQFNETTKIVRQKWCSSVMLFIGGAVTGLLLLIFDSNNMRLCITKLVEEFNSVDNQKDVNWLYKEPGSLIIELRQPRVAHYQGETSGEQRGIQNTNSDETTPLIYIK</sequence>
<reference evidence="2 3" key="1">
    <citation type="journal article" date="2019" name="Environ. Microbiol.">
        <title>At the nexus of three kingdoms: the genome of the mycorrhizal fungus Gigaspora margarita provides insights into plant, endobacterial and fungal interactions.</title>
        <authorList>
            <person name="Venice F."/>
            <person name="Ghignone S."/>
            <person name="Salvioli di Fossalunga A."/>
            <person name="Amselem J."/>
            <person name="Novero M."/>
            <person name="Xianan X."/>
            <person name="Sedzielewska Toro K."/>
            <person name="Morin E."/>
            <person name="Lipzen A."/>
            <person name="Grigoriev I.V."/>
            <person name="Henrissat B."/>
            <person name="Martin F.M."/>
            <person name="Bonfante P."/>
        </authorList>
    </citation>
    <scope>NUCLEOTIDE SEQUENCE [LARGE SCALE GENOMIC DNA]</scope>
    <source>
        <strain evidence="2 3">BEG34</strain>
    </source>
</reference>
<keyword evidence="1" id="KW-0812">Transmembrane</keyword>
<evidence type="ECO:0000313" key="2">
    <source>
        <dbReference type="EMBL" id="KAF0529165.1"/>
    </source>
</evidence>
<name>A0A8H4EPA1_GIGMA</name>
<proteinExistence type="predicted"/>
<evidence type="ECO:0000256" key="1">
    <source>
        <dbReference type="SAM" id="Phobius"/>
    </source>
</evidence>
<accession>A0A8H4EPA1</accession>
<comment type="caution">
    <text evidence="2">The sequence shown here is derived from an EMBL/GenBank/DDBJ whole genome shotgun (WGS) entry which is preliminary data.</text>
</comment>
<dbReference type="Proteomes" id="UP000439903">
    <property type="component" value="Unassembled WGS sequence"/>
</dbReference>
<gene>
    <name evidence="2" type="ORF">F8M41_012854</name>
</gene>
<keyword evidence="1" id="KW-0472">Membrane</keyword>
<dbReference type="EMBL" id="WTPW01000262">
    <property type="protein sequence ID" value="KAF0529165.1"/>
    <property type="molecule type" value="Genomic_DNA"/>
</dbReference>
<dbReference type="AlphaFoldDB" id="A0A8H4EPA1"/>
<keyword evidence="3" id="KW-1185">Reference proteome</keyword>
<protein>
    <submittedName>
        <fullName evidence="2">Uncharacterized protein</fullName>
    </submittedName>
</protein>
<dbReference type="OrthoDB" id="10526638at2759"/>